<comment type="caution">
    <text evidence="5">The sequence shown here is derived from an EMBL/GenBank/DDBJ whole genome shotgun (WGS) entry which is preliminary data.</text>
</comment>
<dbReference type="InterPro" id="IPR036691">
    <property type="entry name" value="Endo/exonu/phosph_ase_sf"/>
</dbReference>
<feature type="domain" description="Reverse transcriptase" evidence="4">
    <location>
        <begin position="515"/>
        <end position="692"/>
    </location>
</feature>
<evidence type="ECO:0000256" key="3">
    <source>
        <dbReference type="SAM" id="SignalP"/>
    </source>
</evidence>
<dbReference type="STRING" id="151549.A0A4C1YE51"/>
<protein>
    <submittedName>
        <fullName evidence="5">LINE-1 retrotransposable element ORF2 protein</fullName>
    </submittedName>
</protein>
<organism evidence="5 6">
    <name type="scientific">Eumeta variegata</name>
    <name type="common">Bagworm moth</name>
    <name type="synonym">Eumeta japonica</name>
    <dbReference type="NCBI Taxonomy" id="151549"/>
    <lineage>
        <taxon>Eukaryota</taxon>
        <taxon>Metazoa</taxon>
        <taxon>Ecdysozoa</taxon>
        <taxon>Arthropoda</taxon>
        <taxon>Hexapoda</taxon>
        <taxon>Insecta</taxon>
        <taxon>Pterygota</taxon>
        <taxon>Neoptera</taxon>
        <taxon>Endopterygota</taxon>
        <taxon>Lepidoptera</taxon>
        <taxon>Glossata</taxon>
        <taxon>Ditrysia</taxon>
        <taxon>Tineoidea</taxon>
        <taxon>Psychidae</taxon>
        <taxon>Oiketicinae</taxon>
        <taxon>Eumeta</taxon>
    </lineage>
</organism>
<evidence type="ECO:0000259" key="4">
    <source>
        <dbReference type="PROSITE" id="PS50878"/>
    </source>
</evidence>
<keyword evidence="1" id="KW-0175">Coiled coil</keyword>
<feature type="signal peptide" evidence="3">
    <location>
        <begin position="1"/>
        <end position="18"/>
    </location>
</feature>
<dbReference type="InterPro" id="IPR000477">
    <property type="entry name" value="RT_dom"/>
</dbReference>
<feature type="coiled-coil region" evidence="1">
    <location>
        <begin position="307"/>
        <end position="341"/>
    </location>
</feature>
<name>A0A4C1YE51_EUMVA</name>
<feature type="compositionally biased region" description="Polar residues" evidence="2">
    <location>
        <begin position="65"/>
        <end position="85"/>
    </location>
</feature>
<evidence type="ECO:0000313" key="5">
    <source>
        <dbReference type="EMBL" id="GBP74318.1"/>
    </source>
</evidence>
<gene>
    <name evidence="5" type="primary">Pol</name>
    <name evidence="5" type="ORF">EVAR_40148_1</name>
</gene>
<evidence type="ECO:0000256" key="1">
    <source>
        <dbReference type="SAM" id="Coils"/>
    </source>
</evidence>
<dbReference type="OrthoDB" id="410104at2759"/>
<dbReference type="AlphaFoldDB" id="A0A4C1YE51"/>
<dbReference type="Gene3D" id="3.60.10.10">
    <property type="entry name" value="Endonuclease/exonuclease/phosphatase"/>
    <property type="match status" value="1"/>
</dbReference>
<dbReference type="PANTHER" id="PTHR19446">
    <property type="entry name" value="REVERSE TRANSCRIPTASES"/>
    <property type="match status" value="1"/>
</dbReference>
<proteinExistence type="predicted"/>
<reference evidence="5 6" key="1">
    <citation type="journal article" date="2019" name="Commun. Biol.">
        <title>The bagworm genome reveals a unique fibroin gene that provides high tensile strength.</title>
        <authorList>
            <person name="Kono N."/>
            <person name="Nakamura H."/>
            <person name="Ohtoshi R."/>
            <person name="Tomita M."/>
            <person name="Numata K."/>
            <person name="Arakawa K."/>
        </authorList>
    </citation>
    <scope>NUCLEOTIDE SEQUENCE [LARGE SCALE GENOMIC DNA]</scope>
</reference>
<accession>A0A4C1YE51</accession>
<dbReference type="SUPFAM" id="SSF56672">
    <property type="entry name" value="DNA/RNA polymerases"/>
    <property type="match status" value="1"/>
</dbReference>
<dbReference type="GO" id="GO:0071897">
    <property type="term" value="P:DNA biosynthetic process"/>
    <property type="evidence" value="ECO:0007669"/>
    <property type="project" value="UniProtKB-ARBA"/>
</dbReference>
<sequence length="692" mass="80341">MANLCLTALAALSVLVAAHEVAAKRSSARNASGTRYISQTIIGFYNGYAKEFPTRIRAAKKQIKAFSNRNPSTDTTRSKNVTSINQPPSRLVTVGEVDQNPPTNLPTKSNTKKRKQDILYICTLNTRTLRTSESLLELEIATKNIKWDILGISEMRRLGEGIEERSNFIMYYKGEIAGQRGVGFLAFSYLGRIRYRKIWKRKKKQNREKLVEFLLENNLTPLNTIFRKKPKNKWTWISPDGNTRNEIDYIITNKVRSFKDTNIIQNLNFNTNHRMVRSCLNENVTKNPRPKTVNINYPPVKENTEDLMEAINSNMNINEKYKRIENKLNEYARKQIRKKNEPYLSEKTLELIEDRKNLIAKKNKKENQTKISKLSKEIRENMRKDKEIRRTKTLENHINRTGGTRKALKELREKGKEWITKLREKNLQTTSRSKIRNIATDYYRSLYHEPRQTTAKCLSTMEDNEDIPEILISEVEKAIRSQKTEKAPGPDKITNELMRGTIKELSSILTKMFNETLNTGFIPSQWAESHIILLHKKGPKDDIGNYRPISLISNIYKVFAKVILDRISVRLEENQPVEQAGFRKDYSTIDHIHTIKQLLQKYNEYNKTIYLAFIDYSKAFDSLKHESVWQSLKEQGIRNAYINIIKNIYRESKACIRLESTGDVFPINRESGRRPTLAKAIHSSTGTNVQKT</sequence>
<dbReference type="PROSITE" id="PS50878">
    <property type="entry name" value="RT_POL"/>
    <property type="match status" value="1"/>
</dbReference>
<dbReference type="EMBL" id="BGZK01001203">
    <property type="protein sequence ID" value="GBP74318.1"/>
    <property type="molecule type" value="Genomic_DNA"/>
</dbReference>
<evidence type="ECO:0000313" key="6">
    <source>
        <dbReference type="Proteomes" id="UP000299102"/>
    </source>
</evidence>
<dbReference type="Proteomes" id="UP000299102">
    <property type="component" value="Unassembled WGS sequence"/>
</dbReference>
<feature type="region of interest" description="Disordered" evidence="2">
    <location>
        <begin position="64"/>
        <end position="85"/>
    </location>
</feature>
<dbReference type="CDD" id="cd01650">
    <property type="entry name" value="RT_nLTR_like"/>
    <property type="match status" value="1"/>
</dbReference>
<dbReference type="InterPro" id="IPR043502">
    <property type="entry name" value="DNA/RNA_pol_sf"/>
</dbReference>
<keyword evidence="3" id="KW-0732">Signal</keyword>
<keyword evidence="6" id="KW-1185">Reference proteome</keyword>
<feature type="chain" id="PRO_5020031302" evidence="3">
    <location>
        <begin position="19"/>
        <end position="692"/>
    </location>
</feature>
<evidence type="ECO:0000256" key="2">
    <source>
        <dbReference type="SAM" id="MobiDB-lite"/>
    </source>
</evidence>
<dbReference type="Pfam" id="PF00078">
    <property type="entry name" value="RVT_1"/>
    <property type="match status" value="1"/>
</dbReference>